<reference evidence="7 8" key="1">
    <citation type="journal article" date="2016" name="Nat. Commun.">
        <title>Thousands of microbial genomes shed light on interconnected biogeochemical processes in an aquifer system.</title>
        <authorList>
            <person name="Anantharaman K."/>
            <person name="Brown C.T."/>
            <person name="Hug L.A."/>
            <person name="Sharon I."/>
            <person name="Castelle C.J."/>
            <person name="Probst A.J."/>
            <person name="Thomas B.C."/>
            <person name="Singh A."/>
            <person name="Wilkins M.J."/>
            <person name="Karaoz U."/>
            <person name="Brodie E.L."/>
            <person name="Williams K.H."/>
            <person name="Hubbard S.S."/>
            <person name="Banfield J.F."/>
        </authorList>
    </citation>
    <scope>NUCLEOTIDE SEQUENCE [LARGE SCALE GENOMIC DNA]</scope>
</reference>
<comment type="function">
    <text evidence="5">Could be a nuclease involved in processing of the 5'-end of pre-16S rRNA.</text>
</comment>
<dbReference type="InterPro" id="IPR037027">
    <property type="entry name" value="YqgF/RNaseH-like_dom_sf"/>
</dbReference>
<dbReference type="GO" id="GO:0005829">
    <property type="term" value="C:cytosol"/>
    <property type="evidence" value="ECO:0007669"/>
    <property type="project" value="TreeGrafter"/>
</dbReference>
<sequence>MKILAIDYGKKWIGTAISDEEHKWAFPHKVLENNKNLFKNLAEIVKNEEVYKIVIGLPLNKKMQDTAQTEEVRKWARKLVQNVEVPIDFENEIFTTKMARGGKDDHSRATALILESYLTRQKR</sequence>
<dbReference type="CDD" id="cd16964">
    <property type="entry name" value="YqgF"/>
    <property type="match status" value="1"/>
</dbReference>
<evidence type="ECO:0000313" key="7">
    <source>
        <dbReference type="EMBL" id="OGD40213.1"/>
    </source>
</evidence>
<dbReference type="HAMAP" id="MF_00651">
    <property type="entry name" value="Nuclease_YqgF"/>
    <property type="match status" value="1"/>
</dbReference>
<feature type="domain" description="YqgF/RNase H-like" evidence="6">
    <location>
        <begin position="1"/>
        <end position="99"/>
    </location>
</feature>
<keyword evidence="1 5" id="KW-0963">Cytoplasm</keyword>
<comment type="similarity">
    <text evidence="5">Belongs to the YqgF HJR family.</text>
</comment>
<evidence type="ECO:0000256" key="4">
    <source>
        <dbReference type="ARBA" id="ARBA00022801"/>
    </source>
</evidence>
<dbReference type="NCBIfam" id="TIGR00250">
    <property type="entry name" value="RNAse_H_YqgF"/>
    <property type="match status" value="1"/>
</dbReference>
<dbReference type="InterPro" id="IPR012337">
    <property type="entry name" value="RNaseH-like_sf"/>
</dbReference>
<gene>
    <name evidence="7" type="ORF">A3I30_03025</name>
</gene>
<dbReference type="SMART" id="SM00732">
    <property type="entry name" value="YqgFc"/>
    <property type="match status" value="1"/>
</dbReference>
<evidence type="ECO:0000256" key="5">
    <source>
        <dbReference type="HAMAP-Rule" id="MF_00651"/>
    </source>
</evidence>
<dbReference type="PANTHER" id="PTHR33317">
    <property type="entry name" value="POLYNUCLEOTIDYL TRANSFERASE, RIBONUCLEASE H-LIKE SUPERFAMILY PROTEIN"/>
    <property type="match status" value="1"/>
</dbReference>
<dbReference type="PANTHER" id="PTHR33317:SF4">
    <property type="entry name" value="POLYNUCLEOTIDYL TRANSFERASE, RIBONUCLEASE H-LIKE SUPERFAMILY PROTEIN"/>
    <property type="match status" value="1"/>
</dbReference>
<keyword evidence="4 5" id="KW-0378">Hydrolase</keyword>
<organism evidence="7 8">
    <name type="scientific">Candidatus Azambacteria bacterium RIFCSPLOWO2_02_FULL_44_14</name>
    <dbReference type="NCBI Taxonomy" id="1797306"/>
    <lineage>
        <taxon>Bacteria</taxon>
        <taxon>Candidatus Azamiibacteriota</taxon>
    </lineage>
</organism>
<proteinExistence type="inferred from homology"/>
<evidence type="ECO:0000313" key="8">
    <source>
        <dbReference type="Proteomes" id="UP000177197"/>
    </source>
</evidence>
<keyword evidence="3 5" id="KW-0540">Nuclease</keyword>
<dbReference type="Pfam" id="PF03652">
    <property type="entry name" value="RuvX"/>
    <property type="match status" value="1"/>
</dbReference>
<evidence type="ECO:0000256" key="1">
    <source>
        <dbReference type="ARBA" id="ARBA00022490"/>
    </source>
</evidence>
<protein>
    <recommendedName>
        <fullName evidence="5">Putative pre-16S rRNA nuclease</fullName>
        <ecNumber evidence="5">3.1.-.-</ecNumber>
    </recommendedName>
</protein>
<dbReference type="EMBL" id="MEYV01000011">
    <property type="protein sequence ID" value="OGD40213.1"/>
    <property type="molecule type" value="Genomic_DNA"/>
</dbReference>
<comment type="subcellular location">
    <subcellularLocation>
        <location evidence="5">Cytoplasm</location>
    </subcellularLocation>
</comment>
<dbReference type="SUPFAM" id="SSF53098">
    <property type="entry name" value="Ribonuclease H-like"/>
    <property type="match status" value="1"/>
</dbReference>
<dbReference type="InterPro" id="IPR005227">
    <property type="entry name" value="YqgF"/>
</dbReference>
<evidence type="ECO:0000259" key="6">
    <source>
        <dbReference type="SMART" id="SM00732"/>
    </source>
</evidence>
<dbReference type="GO" id="GO:0000967">
    <property type="term" value="P:rRNA 5'-end processing"/>
    <property type="evidence" value="ECO:0007669"/>
    <property type="project" value="UniProtKB-UniRule"/>
</dbReference>
<comment type="caution">
    <text evidence="7">The sequence shown here is derived from an EMBL/GenBank/DDBJ whole genome shotgun (WGS) entry which is preliminary data.</text>
</comment>
<dbReference type="EC" id="3.1.-.-" evidence="5"/>
<dbReference type="AlphaFoldDB" id="A0A1F5CBJ1"/>
<dbReference type="GO" id="GO:0016788">
    <property type="term" value="F:hydrolase activity, acting on ester bonds"/>
    <property type="evidence" value="ECO:0007669"/>
    <property type="project" value="UniProtKB-UniRule"/>
</dbReference>
<dbReference type="Gene3D" id="3.30.420.140">
    <property type="entry name" value="YqgF/RNase H-like domain"/>
    <property type="match status" value="1"/>
</dbReference>
<dbReference type="InterPro" id="IPR006641">
    <property type="entry name" value="YqgF/RNaseH-like_dom"/>
</dbReference>
<evidence type="ECO:0000256" key="2">
    <source>
        <dbReference type="ARBA" id="ARBA00022517"/>
    </source>
</evidence>
<evidence type="ECO:0000256" key="3">
    <source>
        <dbReference type="ARBA" id="ARBA00022722"/>
    </source>
</evidence>
<accession>A0A1F5CBJ1</accession>
<keyword evidence="2 5" id="KW-0690">Ribosome biogenesis</keyword>
<dbReference type="GO" id="GO:0004518">
    <property type="term" value="F:nuclease activity"/>
    <property type="evidence" value="ECO:0007669"/>
    <property type="project" value="UniProtKB-KW"/>
</dbReference>
<dbReference type="Proteomes" id="UP000177197">
    <property type="component" value="Unassembled WGS sequence"/>
</dbReference>
<name>A0A1F5CBJ1_9BACT</name>